<comment type="caution">
    <text evidence="2">The sequence shown here is derived from an EMBL/GenBank/DDBJ whole genome shotgun (WGS) entry which is preliminary data.</text>
</comment>
<evidence type="ECO:0000313" key="2">
    <source>
        <dbReference type="EMBL" id="CAH3035686.1"/>
    </source>
</evidence>
<protein>
    <submittedName>
        <fullName evidence="2">Uncharacterized protein</fullName>
    </submittedName>
</protein>
<sequence>MIFRATCWKPENNIEVKIKVGFINENVNIIMNLMIFDNDDADDNYDDSDDDDDNDDDEDDDDGSANDIDTAIERLHKVKKTNFFGKPIKNNDNHYC</sequence>
<proteinExistence type="predicted"/>
<gene>
    <name evidence="2" type="ORF">PLOB_00031056</name>
</gene>
<dbReference type="Proteomes" id="UP001159405">
    <property type="component" value="Unassembled WGS sequence"/>
</dbReference>
<organism evidence="2 3">
    <name type="scientific">Porites lobata</name>
    <dbReference type="NCBI Taxonomy" id="104759"/>
    <lineage>
        <taxon>Eukaryota</taxon>
        <taxon>Metazoa</taxon>
        <taxon>Cnidaria</taxon>
        <taxon>Anthozoa</taxon>
        <taxon>Hexacorallia</taxon>
        <taxon>Scleractinia</taxon>
        <taxon>Fungiina</taxon>
        <taxon>Poritidae</taxon>
        <taxon>Porites</taxon>
    </lineage>
</organism>
<feature type="region of interest" description="Disordered" evidence="1">
    <location>
        <begin position="42"/>
        <end position="68"/>
    </location>
</feature>
<dbReference type="EMBL" id="CALNXK010000004">
    <property type="protein sequence ID" value="CAH3035686.1"/>
    <property type="molecule type" value="Genomic_DNA"/>
</dbReference>
<feature type="compositionally biased region" description="Acidic residues" evidence="1">
    <location>
        <begin position="42"/>
        <end position="64"/>
    </location>
</feature>
<evidence type="ECO:0000256" key="1">
    <source>
        <dbReference type="SAM" id="MobiDB-lite"/>
    </source>
</evidence>
<name>A0ABN8MTK8_9CNID</name>
<accession>A0ABN8MTK8</accession>
<keyword evidence="3" id="KW-1185">Reference proteome</keyword>
<evidence type="ECO:0000313" key="3">
    <source>
        <dbReference type="Proteomes" id="UP001159405"/>
    </source>
</evidence>
<reference evidence="2 3" key="1">
    <citation type="submission" date="2022-05" db="EMBL/GenBank/DDBJ databases">
        <authorList>
            <consortium name="Genoscope - CEA"/>
            <person name="William W."/>
        </authorList>
    </citation>
    <scope>NUCLEOTIDE SEQUENCE [LARGE SCALE GENOMIC DNA]</scope>
</reference>